<name>S8DZA3_FOMSC</name>
<dbReference type="HOGENOM" id="CLU_1781873_0_0_1"/>
<dbReference type="InParanoid" id="S8DZA3"/>
<feature type="region of interest" description="Disordered" evidence="1">
    <location>
        <begin position="1"/>
        <end position="22"/>
    </location>
</feature>
<feature type="non-terminal residue" evidence="2">
    <location>
        <position position="146"/>
    </location>
</feature>
<dbReference type="Proteomes" id="UP000015241">
    <property type="component" value="Unassembled WGS sequence"/>
</dbReference>
<reference evidence="2 3" key="1">
    <citation type="journal article" date="2012" name="Science">
        <title>The Paleozoic origin of enzymatic lignin decomposition reconstructed from 31 fungal genomes.</title>
        <authorList>
            <person name="Floudas D."/>
            <person name="Binder M."/>
            <person name="Riley R."/>
            <person name="Barry K."/>
            <person name="Blanchette R.A."/>
            <person name="Henrissat B."/>
            <person name="Martinez A.T."/>
            <person name="Otillar R."/>
            <person name="Spatafora J.W."/>
            <person name="Yadav J.S."/>
            <person name="Aerts A."/>
            <person name="Benoit I."/>
            <person name="Boyd A."/>
            <person name="Carlson A."/>
            <person name="Copeland A."/>
            <person name="Coutinho P.M."/>
            <person name="de Vries R.P."/>
            <person name="Ferreira P."/>
            <person name="Findley K."/>
            <person name="Foster B."/>
            <person name="Gaskell J."/>
            <person name="Glotzer D."/>
            <person name="Gorecki P."/>
            <person name="Heitman J."/>
            <person name="Hesse C."/>
            <person name="Hori C."/>
            <person name="Igarashi K."/>
            <person name="Jurgens J.A."/>
            <person name="Kallen N."/>
            <person name="Kersten P."/>
            <person name="Kohler A."/>
            <person name="Kuees U."/>
            <person name="Kumar T.K.A."/>
            <person name="Kuo A."/>
            <person name="LaButti K."/>
            <person name="Larrondo L.F."/>
            <person name="Lindquist E."/>
            <person name="Ling A."/>
            <person name="Lombard V."/>
            <person name="Lucas S."/>
            <person name="Lundell T."/>
            <person name="Martin R."/>
            <person name="McLaughlin D.J."/>
            <person name="Morgenstern I."/>
            <person name="Morin E."/>
            <person name="Murat C."/>
            <person name="Nagy L.G."/>
            <person name="Nolan M."/>
            <person name="Ohm R.A."/>
            <person name="Patyshakuliyeva A."/>
            <person name="Rokas A."/>
            <person name="Ruiz-Duenas F.J."/>
            <person name="Sabat G."/>
            <person name="Salamov A."/>
            <person name="Samejima M."/>
            <person name="Schmutz J."/>
            <person name="Slot J.C."/>
            <person name="St John F."/>
            <person name="Stenlid J."/>
            <person name="Sun H."/>
            <person name="Sun S."/>
            <person name="Syed K."/>
            <person name="Tsang A."/>
            <person name="Wiebenga A."/>
            <person name="Young D."/>
            <person name="Pisabarro A."/>
            <person name="Eastwood D.C."/>
            <person name="Martin F."/>
            <person name="Cullen D."/>
            <person name="Grigoriev I.V."/>
            <person name="Hibbett D.S."/>
        </authorList>
    </citation>
    <scope>NUCLEOTIDE SEQUENCE</scope>
    <source>
        <strain evidence="3">FP-58527</strain>
    </source>
</reference>
<dbReference type="EMBL" id="KE504171">
    <property type="protein sequence ID" value="EPS97897.1"/>
    <property type="molecule type" value="Genomic_DNA"/>
</dbReference>
<proteinExistence type="predicted"/>
<evidence type="ECO:0000313" key="2">
    <source>
        <dbReference type="EMBL" id="EPS97897.1"/>
    </source>
</evidence>
<feature type="compositionally biased region" description="Basic residues" evidence="1">
    <location>
        <begin position="135"/>
        <end position="146"/>
    </location>
</feature>
<feature type="region of interest" description="Disordered" evidence="1">
    <location>
        <begin position="112"/>
        <end position="146"/>
    </location>
</feature>
<evidence type="ECO:0000256" key="1">
    <source>
        <dbReference type="SAM" id="MobiDB-lite"/>
    </source>
</evidence>
<organism evidence="2 3">
    <name type="scientific">Fomitopsis schrenkii</name>
    <name type="common">Brown rot fungus</name>
    <dbReference type="NCBI Taxonomy" id="2126942"/>
    <lineage>
        <taxon>Eukaryota</taxon>
        <taxon>Fungi</taxon>
        <taxon>Dikarya</taxon>
        <taxon>Basidiomycota</taxon>
        <taxon>Agaricomycotina</taxon>
        <taxon>Agaricomycetes</taxon>
        <taxon>Polyporales</taxon>
        <taxon>Fomitopsis</taxon>
    </lineage>
</organism>
<dbReference type="AlphaFoldDB" id="S8DZA3"/>
<accession>S8DZA3</accession>
<feature type="compositionally biased region" description="Low complexity" evidence="1">
    <location>
        <begin position="1"/>
        <end position="12"/>
    </location>
</feature>
<gene>
    <name evidence="2" type="ORF">FOMPIDRAFT_1024839</name>
</gene>
<evidence type="ECO:0000313" key="3">
    <source>
        <dbReference type="Proteomes" id="UP000015241"/>
    </source>
</evidence>
<keyword evidence="3" id="KW-1185">Reference proteome</keyword>
<feature type="compositionally biased region" description="Basic and acidic residues" evidence="1">
    <location>
        <begin position="125"/>
        <end position="134"/>
    </location>
</feature>
<protein>
    <submittedName>
        <fullName evidence="2">Uncharacterized protein</fullName>
    </submittedName>
</protein>
<sequence>MSNASTPAAASAPPRPQGSPPLVMSRVQRALHNLADDKFNLASDDLVSHVAWFTTGTGLDVLIEKRTTSEDDGDDDVVEAALKCIAMVDPVENWFYVCGGWTGQNNIQVVKPPVGMPSSPSKRRAVVEESSNERKQKKKKGLAAAS</sequence>